<dbReference type="InterPro" id="IPR044230">
    <property type="entry name" value="GTF3C4"/>
</dbReference>
<keyword evidence="3" id="KW-0479">Metal-binding</keyword>
<dbReference type="InterPro" id="IPR024764">
    <property type="entry name" value="TFIIIC_Znf"/>
</dbReference>
<protein>
    <submittedName>
        <fullName evidence="3">Zinc-finger of transcription factor IIIC complex-domain-containing protein</fullName>
    </submittedName>
</protein>
<gene>
    <name evidence="3" type="ORF">BDZ94DRAFT_1288619</name>
</gene>
<feature type="domain" description="Transcription factor IIIC putative zinc-finger" evidence="2">
    <location>
        <begin position="680"/>
        <end position="775"/>
    </location>
</feature>
<evidence type="ECO:0000259" key="2">
    <source>
        <dbReference type="Pfam" id="PF12660"/>
    </source>
</evidence>
<evidence type="ECO:0000259" key="1">
    <source>
        <dbReference type="Pfam" id="PF12657"/>
    </source>
</evidence>
<dbReference type="PANTHER" id="PTHR15496">
    <property type="entry name" value="GENERAL TRANSCRIPTION FACTOR 3C POLYPEPTIDE 4 FAMILY"/>
    <property type="match status" value="1"/>
</dbReference>
<dbReference type="OrthoDB" id="421374at2759"/>
<dbReference type="GO" id="GO:0008270">
    <property type="term" value="F:zinc ion binding"/>
    <property type="evidence" value="ECO:0007669"/>
    <property type="project" value="UniProtKB-KW"/>
</dbReference>
<feature type="domain" description="Transcription factor IIIC 90kDa subunit N-terminal" evidence="1">
    <location>
        <begin position="27"/>
        <end position="384"/>
    </location>
</feature>
<keyword evidence="4" id="KW-1185">Reference proteome</keyword>
<accession>A0A9P5YC58</accession>
<evidence type="ECO:0000313" key="3">
    <source>
        <dbReference type="EMBL" id="KAF9465990.1"/>
    </source>
</evidence>
<evidence type="ECO:0000313" key="4">
    <source>
        <dbReference type="Proteomes" id="UP000807353"/>
    </source>
</evidence>
<dbReference type="Gene3D" id="2.130.10.10">
    <property type="entry name" value="YVTN repeat-like/Quinoprotein amine dehydrogenase"/>
    <property type="match status" value="1"/>
</dbReference>
<dbReference type="Pfam" id="PF12660">
    <property type="entry name" value="zf-TFIIIC"/>
    <property type="match status" value="1"/>
</dbReference>
<dbReference type="InterPro" id="IPR036322">
    <property type="entry name" value="WD40_repeat_dom_sf"/>
</dbReference>
<keyword evidence="3" id="KW-0863">Zinc-finger</keyword>
<dbReference type="Proteomes" id="UP000807353">
    <property type="component" value="Unassembled WGS sequence"/>
</dbReference>
<dbReference type="GO" id="GO:0000127">
    <property type="term" value="C:transcription factor TFIIIC complex"/>
    <property type="evidence" value="ECO:0007669"/>
    <property type="project" value="InterPro"/>
</dbReference>
<dbReference type="GO" id="GO:0004402">
    <property type="term" value="F:histone acetyltransferase activity"/>
    <property type="evidence" value="ECO:0007669"/>
    <property type="project" value="InterPro"/>
</dbReference>
<name>A0A9P5YC58_9AGAR</name>
<reference evidence="3" key="1">
    <citation type="submission" date="2020-11" db="EMBL/GenBank/DDBJ databases">
        <authorList>
            <consortium name="DOE Joint Genome Institute"/>
            <person name="Ahrendt S."/>
            <person name="Riley R."/>
            <person name="Andreopoulos W."/>
            <person name="Labutti K."/>
            <person name="Pangilinan J."/>
            <person name="Ruiz-Duenas F.J."/>
            <person name="Barrasa J.M."/>
            <person name="Sanchez-Garcia M."/>
            <person name="Camarero S."/>
            <person name="Miyauchi S."/>
            <person name="Serrano A."/>
            <person name="Linde D."/>
            <person name="Babiker R."/>
            <person name="Drula E."/>
            <person name="Ayuso-Fernandez I."/>
            <person name="Pacheco R."/>
            <person name="Padilla G."/>
            <person name="Ferreira P."/>
            <person name="Barriuso J."/>
            <person name="Kellner H."/>
            <person name="Castanera R."/>
            <person name="Alfaro M."/>
            <person name="Ramirez L."/>
            <person name="Pisabarro A.G."/>
            <person name="Kuo A."/>
            <person name="Tritt A."/>
            <person name="Lipzen A."/>
            <person name="He G."/>
            <person name="Yan M."/>
            <person name="Ng V."/>
            <person name="Cullen D."/>
            <person name="Martin F."/>
            <person name="Rosso M.-N."/>
            <person name="Henrissat B."/>
            <person name="Hibbett D."/>
            <person name="Martinez A.T."/>
            <person name="Grigoriev I.V."/>
        </authorList>
    </citation>
    <scope>NUCLEOTIDE SEQUENCE</scope>
    <source>
        <strain evidence="3">CBS 247.69</strain>
    </source>
</reference>
<proteinExistence type="predicted"/>
<comment type="caution">
    <text evidence="3">The sequence shown here is derived from an EMBL/GenBank/DDBJ whole genome shotgun (WGS) entry which is preliminary data.</text>
</comment>
<sequence length="779" mass="86310">MANSPPIYTALNVPTVTSYPSVNCLQWSADGQVCLATKTAAYIMTPDHGIHFDISSTIRSAGEKDIRDGLPPIGWFRTIIPFEKTDVHKWPDYSQVWGAASLGSLDVSLWAISFSPSNLSSDAGCILAALSSNMDLTLWTAAKNCLKGEWVKIYEITPFLIDLFQSDPSLVKMAQAINAQIVSITWSPQADFGITPAPVVDGSLLIVGNRAGSLIFLRYRSDQTIEHLQTLPVYDKWITHLSFSPWTSVEPGTCEGYLAYATSDGAVGIIKVTQKVIKSPVSPQITPQIELRLNHHSNHQLLYEADKRAVTALSWIACGNNQILVHCKPGIIYLWSLSSRWSGYRSFLLKNQKISIGSSSFHTASGIQYTQRTDKLILTLVDGSFYVIHDLSTEPSLVPSTMDDPITSEKLSMTIRSAFVQSEQGEVEYSDVNRITGVTSYDSSASFIWLHEVSRPADFSYKHDAKHNSMLVVAKAWDDTDNETLMLELTRTLDNVKTATGFAPLHMLRPFFFHLRDREKLRILLPRILEILKPRFDDHSAYVTVPACTSLTTEMRGIFRKSLTQHLFGWDVLLSLRMRLSLADFAWKLSNNVGMQEECGHVAQILLNTISHRVLRTLIRHLVASVNILTPSDIPFVLRMVVQSLLPGSPEDLSAEGNHLSTIVQTVVSTGPQVVSVANIFNERCPACNVEVPLHDITSAVCSNGHTWARCTVTTFILSTPLVRTCIGCSRKAFLPPSSSGSSSNQNWLPAAARGWVVEELLEAVHRCLFCNNSFVSVL</sequence>
<dbReference type="Pfam" id="PF12657">
    <property type="entry name" value="TFIIIC_delta"/>
    <property type="match status" value="1"/>
</dbReference>
<dbReference type="InterPro" id="IPR024761">
    <property type="entry name" value="TFIIIC_delta_N"/>
</dbReference>
<dbReference type="GO" id="GO:0006384">
    <property type="term" value="P:transcription initiation at RNA polymerase III promoter"/>
    <property type="evidence" value="ECO:0007669"/>
    <property type="project" value="InterPro"/>
</dbReference>
<dbReference type="PANTHER" id="PTHR15496:SF2">
    <property type="entry name" value="GENERAL TRANSCRIPTION FACTOR 3C POLYPEPTIDE 4"/>
    <property type="match status" value="1"/>
</dbReference>
<dbReference type="EMBL" id="MU150244">
    <property type="protein sequence ID" value="KAF9465990.1"/>
    <property type="molecule type" value="Genomic_DNA"/>
</dbReference>
<dbReference type="SUPFAM" id="SSF50978">
    <property type="entry name" value="WD40 repeat-like"/>
    <property type="match status" value="1"/>
</dbReference>
<keyword evidence="3" id="KW-0862">Zinc</keyword>
<dbReference type="AlphaFoldDB" id="A0A9P5YC58"/>
<dbReference type="InterPro" id="IPR015943">
    <property type="entry name" value="WD40/YVTN_repeat-like_dom_sf"/>
</dbReference>
<organism evidence="3 4">
    <name type="scientific">Collybia nuda</name>
    <dbReference type="NCBI Taxonomy" id="64659"/>
    <lineage>
        <taxon>Eukaryota</taxon>
        <taxon>Fungi</taxon>
        <taxon>Dikarya</taxon>
        <taxon>Basidiomycota</taxon>
        <taxon>Agaricomycotina</taxon>
        <taxon>Agaricomycetes</taxon>
        <taxon>Agaricomycetidae</taxon>
        <taxon>Agaricales</taxon>
        <taxon>Tricholomatineae</taxon>
        <taxon>Clitocybaceae</taxon>
        <taxon>Collybia</taxon>
    </lineage>
</organism>